<dbReference type="SUPFAM" id="SSF56300">
    <property type="entry name" value="Metallo-dependent phosphatases"/>
    <property type="match status" value="1"/>
</dbReference>
<sequence length="353" mass="37108">MTEGSGVRRSRGHASKSDETIRNDAEIGDWAELASPGEPVTLARFAAPRTDTETALAVFADPHLSTDKEGTWKAYHRTEDRLRAAVADANDRGVDGVVVAGDLTEDGRPADFDGAADALADLDAPFVAVPGNHDVPKSFKGHDTPPVEEFAERFAPEEFPFRTRFGGVDVLGLNSASAPDGELDATHDGAVSEDQLAWLESTLPETDAALVVSHHNLPGLDSCVGEEGYAPHPPVGDAPAFVDALAGHDALHLSGHVHLPAAVSGAASRTADGRDQRAGGVRGLVCPALSSFPQAYVLAEVGPAGTTIRLVPVADETGVEEARELAENHSERSADICEMVETQLSDLPLVDER</sequence>
<dbReference type="PANTHER" id="PTHR42988">
    <property type="entry name" value="PHOSPHOHYDROLASE"/>
    <property type="match status" value="1"/>
</dbReference>
<feature type="domain" description="Calcineurin-like phosphoesterase" evidence="6">
    <location>
        <begin position="56"/>
        <end position="259"/>
    </location>
</feature>
<dbReference type="GO" id="GO:0046872">
    <property type="term" value="F:metal ion binding"/>
    <property type="evidence" value="ECO:0007669"/>
    <property type="project" value="UniProtKB-KW"/>
</dbReference>
<keyword evidence="3" id="KW-0408">Iron</keyword>
<protein>
    <submittedName>
        <fullName evidence="7">Metallophosphoesterase family protein</fullName>
        <ecNumber evidence="7">3.1.-.-</ecNumber>
    </submittedName>
</protein>
<proteinExistence type="inferred from homology"/>
<evidence type="ECO:0000313" key="8">
    <source>
        <dbReference type="Proteomes" id="UP001595945"/>
    </source>
</evidence>
<reference evidence="7 8" key="1">
    <citation type="journal article" date="2019" name="Int. J. Syst. Evol. Microbiol.">
        <title>The Global Catalogue of Microorganisms (GCM) 10K type strain sequencing project: providing services to taxonomists for standard genome sequencing and annotation.</title>
        <authorList>
            <consortium name="The Broad Institute Genomics Platform"/>
            <consortium name="The Broad Institute Genome Sequencing Center for Infectious Disease"/>
            <person name="Wu L."/>
            <person name="Ma J."/>
        </authorList>
    </citation>
    <scope>NUCLEOTIDE SEQUENCE [LARGE SCALE GENOMIC DNA]</scope>
    <source>
        <strain evidence="7 8">XZYJ18</strain>
    </source>
</reference>
<dbReference type="Proteomes" id="UP001595945">
    <property type="component" value="Unassembled WGS sequence"/>
</dbReference>
<feature type="compositionally biased region" description="Basic and acidic residues" evidence="5">
    <location>
        <begin position="15"/>
        <end position="25"/>
    </location>
</feature>
<dbReference type="Gene3D" id="3.60.21.10">
    <property type="match status" value="1"/>
</dbReference>
<dbReference type="EMBL" id="JBHSHT010000002">
    <property type="protein sequence ID" value="MFC4825760.1"/>
    <property type="molecule type" value="Genomic_DNA"/>
</dbReference>
<evidence type="ECO:0000256" key="3">
    <source>
        <dbReference type="ARBA" id="ARBA00023004"/>
    </source>
</evidence>
<evidence type="ECO:0000256" key="2">
    <source>
        <dbReference type="ARBA" id="ARBA00022801"/>
    </source>
</evidence>
<dbReference type="InterPro" id="IPR004843">
    <property type="entry name" value="Calcineurin-like_PHP"/>
</dbReference>
<evidence type="ECO:0000256" key="4">
    <source>
        <dbReference type="ARBA" id="ARBA00025742"/>
    </source>
</evidence>
<organism evidence="7 8">
    <name type="scientific">Halorussus aquaticus</name>
    <dbReference type="NCBI Taxonomy" id="2953748"/>
    <lineage>
        <taxon>Archaea</taxon>
        <taxon>Methanobacteriati</taxon>
        <taxon>Methanobacteriota</taxon>
        <taxon>Stenosarchaea group</taxon>
        <taxon>Halobacteria</taxon>
        <taxon>Halobacteriales</taxon>
        <taxon>Haladaptataceae</taxon>
        <taxon>Halorussus</taxon>
    </lineage>
</organism>
<keyword evidence="1" id="KW-0479">Metal-binding</keyword>
<dbReference type="PANTHER" id="PTHR42988:SF2">
    <property type="entry name" value="CYCLIC NUCLEOTIDE PHOSPHODIESTERASE CBUA0032-RELATED"/>
    <property type="match status" value="1"/>
</dbReference>
<dbReference type="InterPro" id="IPR050884">
    <property type="entry name" value="CNP_phosphodiesterase-III"/>
</dbReference>
<dbReference type="GO" id="GO:0016787">
    <property type="term" value="F:hydrolase activity"/>
    <property type="evidence" value="ECO:0007669"/>
    <property type="project" value="UniProtKB-KW"/>
</dbReference>
<name>A0ABD5Q5C1_9EURY</name>
<accession>A0ABD5Q5C1</accession>
<dbReference type="EC" id="3.1.-.-" evidence="7"/>
<dbReference type="Pfam" id="PF00149">
    <property type="entry name" value="Metallophos"/>
    <property type="match status" value="1"/>
</dbReference>
<comment type="similarity">
    <text evidence="4">Belongs to the cyclic nucleotide phosphodiesterase class-III family.</text>
</comment>
<evidence type="ECO:0000256" key="1">
    <source>
        <dbReference type="ARBA" id="ARBA00022723"/>
    </source>
</evidence>
<dbReference type="GeneID" id="73043514"/>
<dbReference type="RefSeq" id="WP_254268608.1">
    <property type="nucleotide sequence ID" value="NZ_CP100400.1"/>
</dbReference>
<gene>
    <name evidence="7" type="ORF">ACFO9K_16005</name>
</gene>
<keyword evidence="2 7" id="KW-0378">Hydrolase</keyword>
<evidence type="ECO:0000256" key="5">
    <source>
        <dbReference type="SAM" id="MobiDB-lite"/>
    </source>
</evidence>
<dbReference type="InterPro" id="IPR029052">
    <property type="entry name" value="Metallo-depent_PP-like"/>
</dbReference>
<comment type="caution">
    <text evidence="7">The sequence shown here is derived from an EMBL/GenBank/DDBJ whole genome shotgun (WGS) entry which is preliminary data.</text>
</comment>
<feature type="region of interest" description="Disordered" evidence="5">
    <location>
        <begin position="1"/>
        <end position="32"/>
    </location>
</feature>
<keyword evidence="8" id="KW-1185">Reference proteome</keyword>
<evidence type="ECO:0000259" key="6">
    <source>
        <dbReference type="Pfam" id="PF00149"/>
    </source>
</evidence>
<evidence type="ECO:0000313" key="7">
    <source>
        <dbReference type="EMBL" id="MFC4825760.1"/>
    </source>
</evidence>
<dbReference type="AlphaFoldDB" id="A0ABD5Q5C1"/>